<feature type="region of interest" description="Disordered" evidence="1">
    <location>
        <begin position="1811"/>
        <end position="1840"/>
    </location>
</feature>
<feature type="compositionally biased region" description="Basic and acidic residues" evidence="1">
    <location>
        <begin position="939"/>
        <end position="950"/>
    </location>
</feature>
<evidence type="ECO:0000313" key="3">
    <source>
        <dbReference type="EMBL" id="SCN27560.1"/>
    </source>
</evidence>
<dbReference type="EMBL" id="LT608149">
    <property type="protein sequence ID" value="SCL96002.1"/>
    <property type="molecule type" value="Genomic_DNA"/>
</dbReference>
<feature type="region of interest" description="Disordered" evidence="1">
    <location>
        <begin position="210"/>
        <end position="237"/>
    </location>
</feature>
<dbReference type="EMBL" id="LT614639">
    <property type="protein sequence ID" value="SCN27560.1"/>
    <property type="molecule type" value="Genomic_DNA"/>
</dbReference>
<proteinExistence type="predicted"/>
<feature type="compositionally biased region" description="Basic and acidic residues" evidence="1">
    <location>
        <begin position="911"/>
        <end position="927"/>
    </location>
</feature>
<dbReference type="VEuPathDB" id="PlasmoDB:PBANKA_1306300"/>
<reference evidence="2 5" key="1">
    <citation type="submission" date="2016-08" db="EMBL/GenBank/DDBJ databases">
        <authorList>
            <consortium name="Pathogen Informatics"/>
        </authorList>
    </citation>
    <scope>NUCLEOTIDE SEQUENCE [LARGE SCALE GENOMIC DNA]</scope>
    <source>
        <strain evidence="2 5">NK65 ny</strain>
        <strain evidence="3 4">NK65e</strain>
    </source>
</reference>
<evidence type="ECO:0000256" key="1">
    <source>
        <dbReference type="SAM" id="MobiDB-lite"/>
    </source>
</evidence>
<dbReference type="Proteomes" id="UP000220214">
    <property type="component" value="Chromosome 13"/>
</dbReference>
<accession>A0A1C6X0B6</accession>
<evidence type="ECO:0000313" key="4">
    <source>
        <dbReference type="Proteomes" id="UP000220214"/>
    </source>
</evidence>
<protein>
    <submittedName>
        <fullName evidence="2">Uncharacterized protein</fullName>
    </submittedName>
</protein>
<dbReference type="Proteomes" id="UP000516480">
    <property type="component" value="Chromosome 13"/>
</dbReference>
<feature type="compositionally biased region" description="Low complexity" evidence="1">
    <location>
        <begin position="211"/>
        <end position="237"/>
    </location>
</feature>
<feature type="region of interest" description="Disordered" evidence="1">
    <location>
        <begin position="891"/>
        <end position="961"/>
    </location>
</feature>
<sequence>MHKCVDIDSLKDDIITNNSLVSIFNSKDDRSYSSEAYQNNYEKSNIQNSIQYIENKCLNELNIQKRYGDDKYIHYSGRMYKEKTNNFDWNKNKIDVHPNSNYNYNQIYNHNTTIPEYSYQNKLMNYEKSSSYNLSRHFDEINDIILAKKHIKNEYKYNKDIDEDISETNDLIINMINNHYKNLIEDTNKGIKNIANNYDSIFQKINDDGISSSTSSKKNNNLENNNKKQNNAYDNNHINSNNSILHIRNYYTNNQADNYKGNYFDIAACHDIDDCYENDNPYNNNNHNDSISNREYPVYKGTVSNKNDNYIKESETKIILRDNNELYLDNDERKNNYNFSNTNINIENITNSNRNKIYNVFNNMNINKSNHINRGILTFLENKRKNKYSYDSKGIKNDKTDDNNNEDTVDNISNIGGVRKSSNYINNTCLNNNKKYYQDNKNYNLNMKHSFDEDSYYRNIMEKQSMYNNENKKGNWVSEYSFNDIYYKDKRSEKNLKEKFKNKSNGSSCENLKFLDNEDYKNNTYINLLNEEIKFNQTQLNISKKGSHVKMKENNPFNLCYYVKKNHIEIAHDVDHPNSPVNYANSMRTDNFDNHHNVTNYVNNNHNNMDNYIDNCVDDKNGKFDGKNVNFSNVNGKLDISMRFSNTIKVEPEIQSIQIGNCNTYSVNKLKLESINKYQNMYIDNKNTMRNNEICYKKGVINEEHYRTPVILKGIPSSAFEHNEKKQGKINEIRNGNNNKEKHEDFENREKIQIGEELPNDINSSYYATSSDTSTNYLSGSKSKLKELHNCKNMKDINSDNKHILRNKSSSIEHIIPHNNSINDSYSQNKKIKKTHLKPCIDEYIISKDPHNLRNICSNKDNESNNLNLNENYIKSAKKIYNLNSDSYCNNNSSNESYSEKSKNNNYFNDTDNHTPKYSKIRTDRKLQNMHSNNNSNYSDEKKKNKEKCQKNKNKIIKQENQRNDQVKIVDINKNTENLINIDKGNYPIDINRKKNRENQNKKQSNEKAQIENKREINIGRCHEDHIENMNETCHNNIKYVMKTHNNNQNVLVQNYKNLNKVNSINNTNSDNNNSAIYPGIKHDRKNYENIRNCINGNDDDLNNNRNEEDNDIDNNSDDSNGIDCAHMQQNTNHISSSINNNQTAKNMTQCHSSYENNCSKKKIPLINNKKMDVLEIHEQSGEDNNKIKKNKRKEYKIGKHKVNPFDNIVKNKSSKFINILNASCNMRNSDKSINYNYSMDDIKYNKLNIAKEQQHTYSNPCFESNEDENYNCTNQNQINKIHNQSEKKKNSDIYENCSIINNNFKYNDEQNLDCHSSSFNDNEQSKQKKTYDAINPKSTKLNKDQLNENIKNNISRTYPICEAFYGSSNVHKNGMNKGNIISKIKNDTNCGSSNSAYDNDNNNNNNEEDNISIQNETYILTNLKNGKTKKNKEQAQLIKLDQFVKKTNEEIKTNFTQNIVHWEKNKNNAHSNVAVSVYNEKRETKKLFDDHIEDYKKHKIGNEYSNTQTHLFENNPFYLYYNKRSETTNTEIKIQKICPSENRNTQIKKKKKNILNKLWSTVQSENKDNDENDTIPSNNSNINGGKNIFYNLFCKKNKLRKDQKYNDDRIDAMLKNPKQENYANNNDISNDHINERNSNYMNDLNEIGCLAQKFMGTYSCNDNLKSIFQLLRSEIEKTKKEIEYFSKDQKPITFNNLLSNNINHTSNKISDMSKESLKEYVCDQDNSKNIHNIPKDTSNDLIHIKEKQNVQNGNNDYIKTDNMNLVHNDSEKSLKNNVFKFINKSDNFMEHNDKHEHHYQIIKSTHHGLYKNKGSISSSSRRSSISKRRMKNTSAHKDNIDGNGAFNMSNCMLKRVKSDTPYKWRIKKKKGNNDTKEHIIPQINTFIFKHNNNNIYKFKLNNNFLIYDSILLKNKKNGYFFNFNALYKSVFFKEPCNEEKVEYSKILVYKNNMVAYNNQDTIKNSQHINHPNNTLDKGICRETYDTPTNLNDLFIYFR</sequence>
<organism evidence="2 5">
    <name type="scientific">Plasmodium berghei</name>
    <dbReference type="NCBI Taxonomy" id="5821"/>
    <lineage>
        <taxon>Eukaryota</taxon>
        <taxon>Sar</taxon>
        <taxon>Alveolata</taxon>
        <taxon>Apicomplexa</taxon>
        <taxon>Aconoidasida</taxon>
        <taxon>Haemosporida</taxon>
        <taxon>Plasmodiidae</taxon>
        <taxon>Plasmodium</taxon>
        <taxon>Plasmodium (Vinckeia)</taxon>
    </lineage>
</organism>
<evidence type="ECO:0000313" key="2">
    <source>
        <dbReference type="EMBL" id="SCL96002.1"/>
    </source>
</evidence>
<dbReference type="OMA" id="MISNHYN"/>
<feature type="region of interest" description="Disordered" evidence="1">
    <location>
        <begin position="1096"/>
        <end position="1122"/>
    </location>
</feature>
<name>A0A1C6X0B6_PLABE</name>
<evidence type="ECO:0000313" key="5">
    <source>
        <dbReference type="Proteomes" id="UP000516480"/>
    </source>
</evidence>
<gene>
    <name evidence="3" type="ORF">PBNK65E_000355700</name>
    <name evidence="2" type="ORF">PBNK65NY_000355300</name>
</gene>